<reference evidence="1" key="1">
    <citation type="submission" date="2020-05" db="EMBL/GenBank/DDBJ databases">
        <authorList>
            <person name="Chiriac C."/>
            <person name="Salcher M."/>
            <person name="Ghai R."/>
            <person name="Kavagutti S V."/>
        </authorList>
    </citation>
    <scope>NUCLEOTIDE SEQUENCE</scope>
</reference>
<sequence length="147" mass="16532">MATVIGMAEFLEKVAKLKKKDEKINALRANKSFQLLTVLQGVFDPRVRWLLPEGQPPFKANDLQDQESVFLRELKKLSYYVEGGAPVKTQAQREMMFIALLENVAPADALLICAMKDKKLPASMKGIDAQLVREAFPDLLPLESMIK</sequence>
<dbReference type="EMBL" id="LR797022">
    <property type="protein sequence ID" value="CAB4181819.1"/>
    <property type="molecule type" value="Genomic_DNA"/>
</dbReference>
<dbReference type="InterPro" id="IPR045491">
    <property type="entry name" value="DUF6433"/>
</dbReference>
<dbReference type="Pfam" id="PF20025">
    <property type="entry name" value="DUF6433"/>
    <property type="match status" value="1"/>
</dbReference>
<organism evidence="1">
    <name type="scientific">uncultured Caudovirales phage</name>
    <dbReference type="NCBI Taxonomy" id="2100421"/>
    <lineage>
        <taxon>Viruses</taxon>
        <taxon>Duplodnaviria</taxon>
        <taxon>Heunggongvirae</taxon>
        <taxon>Uroviricota</taxon>
        <taxon>Caudoviricetes</taxon>
        <taxon>Peduoviridae</taxon>
        <taxon>Maltschvirus</taxon>
        <taxon>Maltschvirus maltsch</taxon>
    </lineage>
</organism>
<gene>
    <name evidence="1" type="ORF">UFOVP1071_66</name>
</gene>
<evidence type="ECO:0000313" key="1">
    <source>
        <dbReference type="EMBL" id="CAB4181819.1"/>
    </source>
</evidence>
<name>A0A6J5QBW9_9CAUD</name>
<protein>
    <submittedName>
        <fullName evidence="1">Uncharacterized protein</fullName>
    </submittedName>
</protein>
<accession>A0A6J5QBW9</accession>
<proteinExistence type="predicted"/>